<evidence type="ECO:0000256" key="7">
    <source>
        <dbReference type="ARBA" id="ARBA00048539"/>
    </source>
</evidence>
<evidence type="ECO:0000256" key="5">
    <source>
        <dbReference type="ARBA" id="ARBA00022741"/>
    </source>
</evidence>
<dbReference type="eggNOG" id="COG0037">
    <property type="taxonomic scope" value="Bacteria"/>
</dbReference>
<dbReference type="GO" id="GO:0005737">
    <property type="term" value="C:cytoplasm"/>
    <property type="evidence" value="ECO:0007669"/>
    <property type="project" value="UniProtKB-SubCell"/>
</dbReference>
<keyword evidence="2 8" id="KW-0963">Cytoplasm</keyword>
<dbReference type="NCBIfam" id="TIGR02432">
    <property type="entry name" value="lysidine_TilS_N"/>
    <property type="match status" value="1"/>
</dbReference>
<dbReference type="GO" id="GO:0005524">
    <property type="term" value="F:ATP binding"/>
    <property type="evidence" value="ECO:0007669"/>
    <property type="project" value="UniProtKB-UniRule"/>
</dbReference>
<dbReference type="Pfam" id="PF01171">
    <property type="entry name" value="ATP_bind_3"/>
    <property type="match status" value="1"/>
</dbReference>
<evidence type="ECO:0000256" key="8">
    <source>
        <dbReference type="HAMAP-Rule" id="MF_01161"/>
    </source>
</evidence>
<dbReference type="AlphaFoldDB" id="E4TK79"/>
<dbReference type="SUPFAM" id="SSF56037">
    <property type="entry name" value="PheT/TilS domain"/>
    <property type="match status" value="1"/>
</dbReference>
<comment type="similarity">
    <text evidence="8">Belongs to the tRNA(Ile)-lysidine synthase family.</text>
</comment>
<dbReference type="HOGENOM" id="CLU_018869_0_1_0"/>
<dbReference type="InterPro" id="IPR012796">
    <property type="entry name" value="Lysidine-tRNA-synth_C"/>
</dbReference>
<proteinExistence type="inferred from homology"/>
<dbReference type="InterPro" id="IPR012094">
    <property type="entry name" value="tRNA_Ile_lys_synt"/>
</dbReference>
<dbReference type="Proteomes" id="UP000007039">
    <property type="component" value="Chromosome"/>
</dbReference>
<evidence type="ECO:0000256" key="3">
    <source>
        <dbReference type="ARBA" id="ARBA00022598"/>
    </source>
</evidence>
<dbReference type="CDD" id="cd01992">
    <property type="entry name" value="TilS_N"/>
    <property type="match status" value="1"/>
</dbReference>
<keyword evidence="11" id="KW-1185">Reference proteome</keyword>
<dbReference type="InterPro" id="IPR012795">
    <property type="entry name" value="tRNA_Ile_lys_synt_N"/>
</dbReference>
<keyword evidence="5 8" id="KW-0547">Nucleotide-binding</keyword>
<name>E4TK79_CALNY</name>
<dbReference type="GO" id="GO:0006400">
    <property type="term" value="P:tRNA modification"/>
    <property type="evidence" value="ECO:0007669"/>
    <property type="project" value="UniProtKB-UniRule"/>
</dbReference>
<keyword evidence="4 8" id="KW-0819">tRNA processing</keyword>
<dbReference type="Pfam" id="PF11734">
    <property type="entry name" value="TilS_C"/>
    <property type="match status" value="1"/>
</dbReference>
<evidence type="ECO:0000313" key="11">
    <source>
        <dbReference type="Proteomes" id="UP000007039"/>
    </source>
</evidence>
<evidence type="ECO:0000256" key="1">
    <source>
        <dbReference type="ARBA" id="ARBA00004496"/>
    </source>
</evidence>
<dbReference type="STRING" id="768670.Calni_1447"/>
<dbReference type="PANTHER" id="PTHR43033:SF1">
    <property type="entry name" value="TRNA(ILE)-LYSIDINE SYNTHASE-RELATED"/>
    <property type="match status" value="1"/>
</dbReference>
<dbReference type="InterPro" id="IPR011063">
    <property type="entry name" value="TilS/TtcA_N"/>
</dbReference>
<dbReference type="SMART" id="SM00977">
    <property type="entry name" value="TilS_C"/>
    <property type="match status" value="1"/>
</dbReference>
<keyword evidence="6 8" id="KW-0067">ATP-binding</keyword>
<dbReference type="EC" id="6.3.4.19" evidence="8"/>
<dbReference type="GO" id="GO:0032267">
    <property type="term" value="F:tRNA(Ile)-lysidine synthase activity"/>
    <property type="evidence" value="ECO:0007669"/>
    <property type="project" value="UniProtKB-EC"/>
</dbReference>
<gene>
    <name evidence="8" type="primary">tilS</name>
    <name evidence="10" type="ordered locus">Calni_1447</name>
</gene>
<evidence type="ECO:0000256" key="4">
    <source>
        <dbReference type="ARBA" id="ARBA00022694"/>
    </source>
</evidence>
<dbReference type="HAMAP" id="MF_01161">
    <property type="entry name" value="tRNA_Ile_lys_synt"/>
    <property type="match status" value="1"/>
</dbReference>
<dbReference type="InterPro" id="IPR014729">
    <property type="entry name" value="Rossmann-like_a/b/a_fold"/>
</dbReference>
<evidence type="ECO:0000313" key="10">
    <source>
        <dbReference type="EMBL" id="ADR19355.1"/>
    </source>
</evidence>
<evidence type="ECO:0000256" key="2">
    <source>
        <dbReference type="ARBA" id="ARBA00022490"/>
    </source>
</evidence>
<comment type="function">
    <text evidence="8">Ligates lysine onto the cytidine present at position 34 of the AUA codon-specific tRNA(Ile) that contains the anticodon CAU, in an ATP-dependent manner. Cytidine is converted to lysidine, thus changing the amino acid specificity of the tRNA from methionine to isoleucine.</text>
</comment>
<sequence>MRSLVRENRSILFDEQIIDIDKLKNSKVVVAFSGGRDSVALLHYLYLISKNYNIDLFACHVNHGIRGEMGERDENFCKSFCGKFDIPLFIKKIDVPSYVRRFNLSVEDAARKLRYQALFEVLQKLDADYIATAHHFDDIVETFFVKVFTGSAIYNLKGFDRSDRVLRPFANVERIQIEKYIKHNKLEYVDDETNFSSDYVRNWVRLKIIPEIRNYNRGYLNNIYSIQEQSSELKNFLHNHLADSPLKFEQFLAHIDKDYLLSKSIFERRFLIAKMFERFFRVEKKHIDNAMNLLGGTSKRINMPDRFIFEVSMNKVIIFHKDLIEKFIFLKKESDDIVFLPKLCKYIKFDGPLKDAVLTIRNRKDGDRVDGLKLKDILIEKKIDKFDRDRLVVVEKDGKIIWVENVWEVNENIKVIGMEV</sequence>
<dbReference type="PANTHER" id="PTHR43033">
    <property type="entry name" value="TRNA(ILE)-LYSIDINE SYNTHASE-RELATED"/>
    <property type="match status" value="1"/>
</dbReference>
<dbReference type="Gene3D" id="3.40.50.620">
    <property type="entry name" value="HUPs"/>
    <property type="match status" value="1"/>
</dbReference>
<dbReference type="NCBIfam" id="TIGR02433">
    <property type="entry name" value="lysidine_TilS_C"/>
    <property type="match status" value="1"/>
</dbReference>
<reference evidence="10 11" key="2">
    <citation type="journal article" date="2011" name="Stand. Genomic Sci.">
        <title>Complete genome sequence of Calditerrivibrio nitroreducens type strain (Yu37-1).</title>
        <authorList>
            <person name="Pitluck S."/>
            <person name="Sikorski J."/>
            <person name="Zeytun A."/>
            <person name="Lapidus A."/>
            <person name="Nolan M."/>
            <person name="Lucas S."/>
            <person name="Hammon N."/>
            <person name="Deshpande S."/>
            <person name="Cheng J.F."/>
            <person name="Tapia R."/>
            <person name="Han C."/>
            <person name="Goodwin L."/>
            <person name="Liolios K."/>
            <person name="Pagani I."/>
            <person name="Ivanova N."/>
            <person name="Mavromatis K."/>
            <person name="Pati A."/>
            <person name="Chen A."/>
            <person name="Palaniappan K."/>
            <person name="Hauser L."/>
            <person name="Chang Y.J."/>
            <person name="Jeffries C.D."/>
            <person name="Detter J.C."/>
            <person name="Brambilla E."/>
            <person name="Djao O.D."/>
            <person name="Rohde M."/>
            <person name="Spring S."/>
            <person name="Goker M."/>
            <person name="Woyke T."/>
            <person name="Bristow J."/>
            <person name="Eisen J.A."/>
            <person name="Markowitz V."/>
            <person name="Hugenholtz P."/>
            <person name="Kyrpides N.C."/>
            <person name="Klenk H.P."/>
            <person name="Land M."/>
        </authorList>
    </citation>
    <scope>NUCLEOTIDE SEQUENCE [LARGE SCALE GENOMIC DNA]</scope>
    <source>
        <strain evidence="11">DSM 19672 / NBRC 101217 / Yu37-1</strain>
    </source>
</reference>
<evidence type="ECO:0000259" key="9">
    <source>
        <dbReference type="SMART" id="SM00977"/>
    </source>
</evidence>
<feature type="domain" description="Lysidine-tRNA(Ile) synthetase C-terminal" evidence="9">
    <location>
        <begin position="358"/>
        <end position="420"/>
    </location>
</feature>
<dbReference type="SUPFAM" id="SSF52402">
    <property type="entry name" value="Adenine nucleotide alpha hydrolases-like"/>
    <property type="match status" value="1"/>
</dbReference>
<dbReference type="EMBL" id="CP002347">
    <property type="protein sequence ID" value="ADR19355.1"/>
    <property type="molecule type" value="Genomic_DNA"/>
</dbReference>
<reference key="1">
    <citation type="submission" date="2010-11" db="EMBL/GenBank/DDBJ databases">
        <title>The complete genome of chromosome of Calditerrivibrio nitroreducens DSM 19672.</title>
        <authorList>
            <consortium name="US DOE Joint Genome Institute (JGI-PGF)"/>
            <person name="Lucas S."/>
            <person name="Copeland A."/>
            <person name="Lapidus A."/>
            <person name="Bruce D."/>
            <person name="Goodwin L."/>
            <person name="Pitluck S."/>
            <person name="Kyrpides N."/>
            <person name="Mavromatis K."/>
            <person name="Ivanova N."/>
            <person name="Mikhailova N."/>
            <person name="Zeytun A."/>
            <person name="Brettin T."/>
            <person name="Detter J.C."/>
            <person name="Tapia R."/>
            <person name="Han C."/>
            <person name="Land M."/>
            <person name="Hauser L."/>
            <person name="Markowitz V."/>
            <person name="Cheng J.-F."/>
            <person name="Hugenholtz P."/>
            <person name="Woyke T."/>
            <person name="Wu D."/>
            <person name="Spring S."/>
            <person name="Schroeder M."/>
            <person name="Brambilla E."/>
            <person name="Klenk H.-P."/>
            <person name="Eisen J.A."/>
        </authorList>
    </citation>
    <scope>NUCLEOTIDE SEQUENCE [LARGE SCALE GENOMIC DNA]</scope>
    <source>
        <strain>DSM 19672</strain>
    </source>
</reference>
<comment type="catalytic activity">
    <reaction evidence="7 8">
        <text>cytidine(34) in tRNA(Ile2) + L-lysine + ATP = lysidine(34) in tRNA(Ile2) + AMP + diphosphate + H(+)</text>
        <dbReference type="Rhea" id="RHEA:43744"/>
        <dbReference type="Rhea" id="RHEA-COMP:10625"/>
        <dbReference type="Rhea" id="RHEA-COMP:10670"/>
        <dbReference type="ChEBI" id="CHEBI:15378"/>
        <dbReference type="ChEBI" id="CHEBI:30616"/>
        <dbReference type="ChEBI" id="CHEBI:32551"/>
        <dbReference type="ChEBI" id="CHEBI:33019"/>
        <dbReference type="ChEBI" id="CHEBI:82748"/>
        <dbReference type="ChEBI" id="CHEBI:83665"/>
        <dbReference type="ChEBI" id="CHEBI:456215"/>
        <dbReference type="EC" id="6.3.4.19"/>
    </reaction>
</comment>
<comment type="subcellular location">
    <subcellularLocation>
        <location evidence="1 8">Cytoplasm</location>
    </subcellularLocation>
</comment>
<accession>E4TK79</accession>
<dbReference type="KEGG" id="cni:Calni_1447"/>
<protein>
    <recommendedName>
        <fullName evidence="8">tRNA(Ile)-lysidine synthase</fullName>
        <ecNumber evidence="8">6.3.4.19</ecNumber>
    </recommendedName>
    <alternativeName>
        <fullName evidence="8">tRNA(Ile)-2-lysyl-cytidine synthase</fullName>
    </alternativeName>
    <alternativeName>
        <fullName evidence="8">tRNA(Ile)-lysidine synthetase</fullName>
    </alternativeName>
</protein>
<feature type="binding site" evidence="8">
    <location>
        <begin position="33"/>
        <end position="38"/>
    </location>
    <ligand>
        <name>ATP</name>
        <dbReference type="ChEBI" id="CHEBI:30616"/>
    </ligand>
</feature>
<organism evidence="10 11">
    <name type="scientific">Calditerrivibrio nitroreducens (strain DSM 19672 / NBRC 101217 / Yu37-1)</name>
    <dbReference type="NCBI Taxonomy" id="768670"/>
    <lineage>
        <taxon>Bacteria</taxon>
        <taxon>Pseudomonadati</taxon>
        <taxon>Deferribacterota</taxon>
        <taxon>Deferribacteres</taxon>
        <taxon>Deferribacterales</taxon>
        <taxon>Calditerrivibrionaceae</taxon>
    </lineage>
</organism>
<comment type="domain">
    <text evidence="8">The N-terminal region contains the highly conserved SGGXDS motif, predicted to be a P-loop motif involved in ATP binding.</text>
</comment>
<evidence type="ECO:0000256" key="6">
    <source>
        <dbReference type="ARBA" id="ARBA00022840"/>
    </source>
</evidence>
<keyword evidence="3 8" id="KW-0436">Ligase</keyword>